<gene>
    <name evidence="1" type="ORF">CSUI_008972</name>
</gene>
<dbReference type="RefSeq" id="XP_067918935.1">
    <property type="nucleotide sequence ID" value="XM_068069091.1"/>
</dbReference>
<sequence length="148" mass="16876">MSLCLHTHTHIYPSVEAMGGWVRKSGRPYTQKTQRRIGEVCPTECDRFRQAQFCSDLRRHSKVCSSTPVVSWVTARGRIECVRTGEQTASLLGHEEISRRHQFKCLSYCRGKNSAVGHDTRNSLWCMACDFVTHMLLEPQTSKHACCC</sequence>
<keyword evidence="2" id="KW-1185">Reference proteome</keyword>
<accession>A0A2C6K6B2</accession>
<dbReference type="EMBL" id="MIGC01005179">
    <property type="protein sequence ID" value="PHJ17210.1"/>
    <property type="molecule type" value="Genomic_DNA"/>
</dbReference>
<evidence type="ECO:0000313" key="1">
    <source>
        <dbReference type="EMBL" id="PHJ17210.1"/>
    </source>
</evidence>
<evidence type="ECO:0000313" key="2">
    <source>
        <dbReference type="Proteomes" id="UP000221165"/>
    </source>
</evidence>
<feature type="non-terminal residue" evidence="1">
    <location>
        <position position="148"/>
    </location>
</feature>
<protein>
    <submittedName>
        <fullName evidence="1">Uncharacterized protein</fullName>
    </submittedName>
</protein>
<proteinExistence type="predicted"/>
<dbReference type="GeneID" id="94432302"/>
<dbReference type="AlphaFoldDB" id="A0A2C6K6B2"/>
<reference evidence="1 2" key="1">
    <citation type="journal article" date="2017" name="Int. J. Parasitol.">
        <title>The genome of the protozoan parasite Cystoisospora suis and a reverse vaccinology approach to identify vaccine candidates.</title>
        <authorList>
            <person name="Palmieri N."/>
            <person name="Shrestha A."/>
            <person name="Ruttkowski B."/>
            <person name="Beck T."/>
            <person name="Vogl C."/>
            <person name="Tomley F."/>
            <person name="Blake D.P."/>
            <person name="Joachim A."/>
        </authorList>
    </citation>
    <scope>NUCLEOTIDE SEQUENCE [LARGE SCALE GENOMIC DNA]</scope>
    <source>
        <strain evidence="1 2">Wien I</strain>
    </source>
</reference>
<dbReference type="VEuPathDB" id="ToxoDB:CSUI_008972"/>
<organism evidence="1 2">
    <name type="scientific">Cystoisospora suis</name>
    <dbReference type="NCBI Taxonomy" id="483139"/>
    <lineage>
        <taxon>Eukaryota</taxon>
        <taxon>Sar</taxon>
        <taxon>Alveolata</taxon>
        <taxon>Apicomplexa</taxon>
        <taxon>Conoidasida</taxon>
        <taxon>Coccidia</taxon>
        <taxon>Eucoccidiorida</taxon>
        <taxon>Eimeriorina</taxon>
        <taxon>Sarcocystidae</taxon>
        <taxon>Cystoisospora</taxon>
    </lineage>
</organism>
<name>A0A2C6K6B2_9APIC</name>
<comment type="caution">
    <text evidence="1">The sequence shown here is derived from an EMBL/GenBank/DDBJ whole genome shotgun (WGS) entry which is preliminary data.</text>
</comment>
<dbReference type="Proteomes" id="UP000221165">
    <property type="component" value="Unassembled WGS sequence"/>
</dbReference>